<proteinExistence type="predicted"/>
<comment type="caution">
    <text evidence="2">The sequence shown here is derived from an EMBL/GenBank/DDBJ whole genome shotgun (WGS) entry which is preliminary data.</text>
</comment>
<dbReference type="GO" id="GO:0016787">
    <property type="term" value="F:hydrolase activity"/>
    <property type="evidence" value="ECO:0007669"/>
    <property type="project" value="UniProtKB-KW"/>
</dbReference>
<dbReference type="Gene3D" id="3.40.50.1820">
    <property type="entry name" value="alpha/beta hydrolase"/>
    <property type="match status" value="1"/>
</dbReference>
<dbReference type="RefSeq" id="WP_252589459.1">
    <property type="nucleotide sequence ID" value="NZ_JAMWYS010000058.1"/>
</dbReference>
<dbReference type="Proteomes" id="UP001155182">
    <property type="component" value="Unassembled WGS sequence"/>
</dbReference>
<evidence type="ECO:0000313" key="2">
    <source>
        <dbReference type="EMBL" id="MCO4294424.1"/>
    </source>
</evidence>
<sequence>MKCLKIVLLASLLSFFNIAFGQIIKKDKGKVNNQEFSFTYIEPTQEIKGVLLLLPGWGESPQSIYEKTKLPYLLGEKGFVTIVPELRQTLFADDYTISELNAIIKIQSKRYGSNDLNLIVGGLSAGGAIAINYAEYVLKTDTTIGLKAVFAIDPPLDLNRIYTSAENKIKYNCKNRLIRKEGSFIKNHLLHTLQGSPKENPEEYLKYSVYSANALDGGNAKVLNELPIRLYSEPDLDYVRKTYCDELQYEDINAIDLEKLSKFLANIGNTRSEYITTKGKGFHSWNILDPSNCVDWILSICNETSGK</sequence>
<feature type="chain" id="PRO_5040989347" evidence="1">
    <location>
        <begin position="22"/>
        <end position="307"/>
    </location>
</feature>
<name>A0A9X2F596_9SPHI</name>
<organism evidence="2 3">
    <name type="scientific">Solitalea agri</name>
    <dbReference type="NCBI Taxonomy" id="2953739"/>
    <lineage>
        <taxon>Bacteria</taxon>
        <taxon>Pseudomonadati</taxon>
        <taxon>Bacteroidota</taxon>
        <taxon>Sphingobacteriia</taxon>
        <taxon>Sphingobacteriales</taxon>
        <taxon>Sphingobacteriaceae</taxon>
        <taxon>Solitalea</taxon>
    </lineage>
</organism>
<dbReference type="SUPFAM" id="SSF53474">
    <property type="entry name" value="alpha/beta-Hydrolases"/>
    <property type="match status" value="1"/>
</dbReference>
<evidence type="ECO:0000313" key="3">
    <source>
        <dbReference type="Proteomes" id="UP001155182"/>
    </source>
</evidence>
<keyword evidence="1" id="KW-0732">Signal</keyword>
<accession>A0A9X2F596</accession>
<evidence type="ECO:0000256" key="1">
    <source>
        <dbReference type="SAM" id="SignalP"/>
    </source>
</evidence>
<reference evidence="2" key="1">
    <citation type="submission" date="2022-06" db="EMBL/GenBank/DDBJ databases">
        <title>Solitalea sp. MAHUQ-68 isolated from rhizospheric soil.</title>
        <authorList>
            <person name="Huq M.A."/>
        </authorList>
    </citation>
    <scope>NUCLEOTIDE SEQUENCE</scope>
    <source>
        <strain evidence="2">MAHUQ-68</strain>
    </source>
</reference>
<protein>
    <submittedName>
        <fullName evidence="2">Alpha/beta hydrolase</fullName>
    </submittedName>
</protein>
<feature type="signal peptide" evidence="1">
    <location>
        <begin position="1"/>
        <end position="21"/>
    </location>
</feature>
<dbReference type="AlphaFoldDB" id="A0A9X2F596"/>
<keyword evidence="2" id="KW-0378">Hydrolase</keyword>
<gene>
    <name evidence="2" type="ORF">NF867_16300</name>
</gene>
<keyword evidence="3" id="KW-1185">Reference proteome</keyword>
<dbReference type="InterPro" id="IPR029058">
    <property type="entry name" value="AB_hydrolase_fold"/>
</dbReference>
<dbReference type="EMBL" id="JAMWYS010000058">
    <property type="protein sequence ID" value="MCO4294424.1"/>
    <property type="molecule type" value="Genomic_DNA"/>
</dbReference>